<sequence length="68" mass="8040">MPPGSFAVTLEARSKEAARLWEYIERLNRKIPSNRRHREHRTKKRHRPPDFDPDVRHNMATSSTAMVC</sequence>
<dbReference type="AlphaFoldDB" id="A0A6A5SR08"/>
<evidence type="ECO:0000313" key="3">
    <source>
        <dbReference type="Proteomes" id="UP000800038"/>
    </source>
</evidence>
<protein>
    <submittedName>
        <fullName evidence="2">Uncharacterized protein</fullName>
    </submittedName>
</protein>
<dbReference type="EMBL" id="ML976038">
    <property type="protein sequence ID" value="KAF1942138.1"/>
    <property type="molecule type" value="Genomic_DNA"/>
</dbReference>
<evidence type="ECO:0000256" key="1">
    <source>
        <dbReference type="SAM" id="MobiDB-lite"/>
    </source>
</evidence>
<evidence type="ECO:0000313" key="2">
    <source>
        <dbReference type="EMBL" id="KAF1942138.1"/>
    </source>
</evidence>
<feature type="compositionally biased region" description="Basic residues" evidence="1">
    <location>
        <begin position="33"/>
        <end position="47"/>
    </location>
</feature>
<organism evidence="2 3">
    <name type="scientific">Clathrospora elynae</name>
    <dbReference type="NCBI Taxonomy" id="706981"/>
    <lineage>
        <taxon>Eukaryota</taxon>
        <taxon>Fungi</taxon>
        <taxon>Dikarya</taxon>
        <taxon>Ascomycota</taxon>
        <taxon>Pezizomycotina</taxon>
        <taxon>Dothideomycetes</taxon>
        <taxon>Pleosporomycetidae</taxon>
        <taxon>Pleosporales</taxon>
        <taxon>Diademaceae</taxon>
        <taxon>Clathrospora</taxon>
    </lineage>
</organism>
<name>A0A6A5SR08_9PLEO</name>
<feature type="compositionally biased region" description="Basic and acidic residues" evidence="1">
    <location>
        <begin position="48"/>
        <end position="57"/>
    </location>
</feature>
<accession>A0A6A5SR08</accession>
<reference evidence="2" key="1">
    <citation type="journal article" date="2020" name="Stud. Mycol.">
        <title>101 Dothideomycetes genomes: a test case for predicting lifestyles and emergence of pathogens.</title>
        <authorList>
            <person name="Haridas S."/>
            <person name="Albert R."/>
            <person name="Binder M."/>
            <person name="Bloem J."/>
            <person name="Labutti K."/>
            <person name="Salamov A."/>
            <person name="Andreopoulos B."/>
            <person name="Baker S."/>
            <person name="Barry K."/>
            <person name="Bills G."/>
            <person name="Bluhm B."/>
            <person name="Cannon C."/>
            <person name="Castanera R."/>
            <person name="Culley D."/>
            <person name="Daum C."/>
            <person name="Ezra D."/>
            <person name="Gonzalez J."/>
            <person name="Henrissat B."/>
            <person name="Kuo A."/>
            <person name="Liang C."/>
            <person name="Lipzen A."/>
            <person name="Lutzoni F."/>
            <person name="Magnuson J."/>
            <person name="Mondo S."/>
            <person name="Nolan M."/>
            <person name="Ohm R."/>
            <person name="Pangilinan J."/>
            <person name="Park H.-J."/>
            <person name="Ramirez L."/>
            <person name="Alfaro M."/>
            <person name="Sun H."/>
            <person name="Tritt A."/>
            <person name="Yoshinaga Y."/>
            <person name="Zwiers L.-H."/>
            <person name="Turgeon B."/>
            <person name="Goodwin S."/>
            <person name="Spatafora J."/>
            <person name="Crous P."/>
            <person name="Grigoriev I."/>
        </authorList>
    </citation>
    <scope>NUCLEOTIDE SEQUENCE</scope>
    <source>
        <strain evidence="2">CBS 161.51</strain>
    </source>
</reference>
<dbReference type="Proteomes" id="UP000800038">
    <property type="component" value="Unassembled WGS sequence"/>
</dbReference>
<feature type="compositionally biased region" description="Polar residues" evidence="1">
    <location>
        <begin position="59"/>
        <end position="68"/>
    </location>
</feature>
<feature type="region of interest" description="Disordered" evidence="1">
    <location>
        <begin position="33"/>
        <end position="68"/>
    </location>
</feature>
<gene>
    <name evidence="2" type="ORF">EJ02DRAFT_454501</name>
</gene>
<keyword evidence="3" id="KW-1185">Reference proteome</keyword>
<feature type="non-terminal residue" evidence="2">
    <location>
        <position position="68"/>
    </location>
</feature>
<proteinExistence type="predicted"/>